<dbReference type="GeneID" id="14893896"/>
<dbReference type="RefSeq" id="XP_004261670.1">
    <property type="nucleotide sequence ID" value="XM_004261622.1"/>
</dbReference>
<dbReference type="AlphaFoldDB" id="A0A0A1UGH1"/>
<proteinExistence type="predicted"/>
<dbReference type="OrthoDB" id="27311at2759"/>
<evidence type="ECO:0000313" key="2">
    <source>
        <dbReference type="Proteomes" id="UP000014680"/>
    </source>
</evidence>
<gene>
    <name evidence="1" type="ORF">EIN_249330</name>
</gene>
<keyword evidence="2" id="KW-1185">Reference proteome</keyword>
<accession>A0A0A1UGH1</accession>
<dbReference type="Proteomes" id="UP000014680">
    <property type="component" value="Unassembled WGS sequence"/>
</dbReference>
<dbReference type="VEuPathDB" id="AmoebaDB:EIN_249330"/>
<reference evidence="1 2" key="1">
    <citation type="submission" date="2012-10" db="EMBL/GenBank/DDBJ databases">
        <authorList>
            <person name="Zafar N."/>
            <person name="Inman J."/>
            <person name="Hall N."/>
            <person name="Lorenzi H."/>
            <person name="Caler E."/>
        </authorList>
    </citation>
    <scope>NUCLEOTIDE SEQUENCE [LARGE SCALE GENOMIC DNA]</scope>
    <source>
        <strain evidence="1 2">IP1</strain>
    </source>
</reference>
<sequence>MCAKLEQQEIREVLQYILNEHDITLLQFVCKKFMTLYKTLMANPVLSAKKSISPIEYYTSARQLFPRSTRFVVPFNFALLTDAELSKYETFEMTKDFKQSDLSYHKKINKGVIITNFKQEFTNLEFLSQRFSLEEVKQFLKWVDNFPSLQYVCFTIGEDVIKEQQLVIQLVNTLFDKNSDIVICLSYEIEHEEVFKQVDSLRKALPQNVLHYYNFVIFAPEDPDKVKEEHNENNEIDVQIAFKIPMLQNLDVKHFVDFLGNEEVAKEYVKYFYPLEVHGAIADIDFSKITSLTKIVTTAQNFSFSAPTSLVEFVDLNDELTTTTKRVLTNLNELKIERMRTPMQTLIPNTVTKLEMPFCFNLTCPANLIELTLGSVDKKDVIIFNSTLQTLDIGDYPKTLNFPKSLTKLRAEWIKAKLNNGVKEIEVSKLKKMECQFIPDSVTRVKVVSATTFDFSKHTNLKELDVCVTIANSTYKFDNFRVSPNLEKMNLYIIGKVTKNKKPTFMESIRNNYQCVKNLIVDADFKQILPKEVEID</sequence>
<dbReference type="OMA" id="CINHVYN"/>
<name>A0A0A1UGH1_ENTIV</name>
<dbReference type="KEGG" id="eiv:EIN_249330"/>
<evidence type="ECO:0000313" key="1">
    <source>
        <dbReference type="EMBL" id="ELP94899.1"/>
    </source>
</evidence>
<dbReference type="EMBL" id="KB206169">
    <property type="protein sequence ID" value="ELP94899.1"/>
    <property type="molecule type" value="Genomic_DNA"/>
</dbReference>
<organism evidence="1 2">
    <name type="scientific">Entamoeba invadens IP1</name>
    <dbReference type="NCBI Taxonomy" id="370355"/>
    <lineage>
        <taxon>Eukaryota</taxon>
        <taxon>Amoebozoa</taxon>
        <taxon>Evosea</taxon>
        <taxon>Archamoebae</taxon>
        <taxon>Mastigamoebida</taxon>
        <taxon>Entamoebidae</taxon>
        <taxon>Entamoeba</taxon>
    </lineage>
</organism>
<protein>
    <submittedName>
        <fullName evidence="1">Uncharacterized protein</fullName>
    </submittedName>
</protein>